<evidence type="ECO:0000259" key="1">
    <source>
        <dbReference type="Pfam" id="PF01575"/>
    </source>
</evidence>
<dbReference type="InterPro" id="IPR050965">
    <property type="entry name" value="UPF0336/Enoyl-CoA_hydratase"/>
</dbReference>
<evidence type="ECO:0000313" key="2">
    <source>
        <dbReference type="EMBL" id="TMP37413.1"/>
    </source>
</evidence>
<dbReference type="Pfam" id="PF01575">
    <property type="entry name" value="MaoC_dehydratas"/>
    <property type="match status" value="1"/>
</dbReference>
<dbReference type="CDD" id="cd03449">
    <property type="entry name" value="R_hydratase"/>
    <property type="match status" value="1"/>
</dbReference>
<dbReference type="SUPFAM" id="SSF54637">
    <property type="entry name" value="Thioesterase/thiol ester dehydrase-isomerase"/>
    <property type="match status" value="1"/>
</dbReference>
<dbReference type="PANTHER" id="PTHR43437">
    <property type="entry name" value="HYDROXYACYL-THIOESTER DEHYDRATASE TYPE 2, MITOCHONDRIAL-RELATED"/>
    <property type="match status" value="1"/>
</dbReference>
<dbReference type="Gene3D" id="3.10.129.10">
    <property type="entry name" value="Hotdog Thioesterase"/>
    <property type="match status" value="1"/>
</dbReference>
<proteinExistence type="predicted"/>
<gene>
    <name evidence="2" type="ORF">CWB98_11575</name>
</gene>
<dbReference type="EMBL" id="PNCJ01000015">
    <property type="protein sequence ID" value="TMP37413.1"/>
    <property type="molecule type" value="Genomic_DNA"/>
</dbReference>
<dbReference type="AlphaFoldDB" id="A0A5S3X191"/>
<dbReference type="InterPro" id="IPR002539">
    <property type="entry name" value="MaoC-like_dom"/>
</dbReference>
<sequence>MYTLGKTFRELTIGEQAGHSKTIAETDVYNFAGITGDFNPVHVDEVFAHSFGLQGRIAHAGIAPAMIAPVIGMKLPGVGSMVLSMEIGFHAPIYIGDTIFAKAEVSAKFADTRQVELTLSWHNQRGELVSDGKAVVLPPKAASKKRLAERLRSLDNTETAQEPRV</sequence>
<name>A0A5S3X191_9GAMM</name>
<protein>
    <recommendedName>
        <fullName evidence="1">MaoC-like domain-containing protein</fullName>
    </recommendedName>
</protein>
<feature type="domain" description="MaoC-like" evidence="1">
    <location>
        <begin position="17"/>
        <end position="110"/>
    </location>
</feature>
<reference evidence="3" key="2">
    <citation type="submission" date="2019-06" db="EMBL/GenBank/DDBJ databases">
        <title>Co-occurence of chitin degradation, pigmentation and bioactivity in marine Pseudoalteromonas.</title>
        <authorList>
            <person name="Sonnenschein E.C."/>
            <person name="Bech P.K."/>
        </authorList>
    </citation>
    <scope>NUCLEOTIDE SEQUENCE [LARGE SCALE GENOMIC DNA]</scope>
    <source>
        <strain evidence="3">S2599</strain>
    </source>
</reference>
<reference evidence="2 3" key="1">
    <citation type="submission" date="2018-01" db="EMBL/GenBank/DDBJ databases">
        <authorList>
            <person name="Paulsen S."/>
            <person name="Gram L.K."/>
        </authorList>
    </citation>
    <scope>NUCLEOTIDE SEQUENCE [LARGE SCALE GENOMIC DNA]</scope>
    <source>
        <strain evidence="2 3">S2599</strain>
    </source>
</reference>
<dbReference type="PANTHER" id="PTHR43437:SF3">
    <property type="entry name" value="HYDROXYACYL-THIOESTER DEHYDRATASE TYPE 2, MITOCHONDRIAL"/>
    <property type="match status" value="1"/>
</dbReference>
<accession>A0A5S3X191</accession>
<evidence type="ECO:0000313" key="3">
    <source>
        <dbReference type="Proteomes" id="UP000306719"/>
    </source>
</evidence>
<dbReference type="GO" id="GO:0006633">
    <property type="term" value="P:fatty acid biosynthetic process"/>
    <property type="evidence" value="ECO:0007669"/>
    <property type="project" value="TreeGrafter"/>
</dbReference>
<organism evidence="2 3">
    <name type="scientific">Pseudoalteromonas rubra</name>
    <dbReference type="NCBI Taxonomy" id="43658"/>
    <lineage>
        <taxon>Bacteria</taxon>
        <taxon>Pseudomonadati</taxon>
        <taxon>Pseudomonadota</taxon>
        <taxon>Gammaproteobacteria</taxon>
        <taxon>Alteromonadales</taxon>
        <taxon>Pseudoalteromonadaceae</taxon>
        <taxon>Pseudoalteromonas</taxon>
    </lineage>
</organism>
<dbReference type="OrthoDB" id="9774179at2"/>
<dbReference type="Proteomes" id="UP000306719">
    <property type="component" value="Unassembled WGS sequence"/>
</dbReference>
<dbReference type="GO" id="GO:0019171">
    <property type="term" value="F:(3R)-hydroxyacyl-[acyl-carrier-protein] dehydratase activity"/>
    <property type="evidence" value="ECO:0007669"/>
    <property type="project" value="TreeGrafter"/>
</dbReference>
<comment type="caution">
    <text evidence="2">The sequence shown here is derived from an EMBL/GenBank/DDBJ whole genome shotgun (WGS) entry which is preliminary data.</text>
</comment>
<dbReference type="InterPro" id="IPR029069">
    <property type="entry name" value="HotDog_dom_sf"/>
</dbReference>